<dbReference type="Proteomes" id="UP000284557">
    <property type="component" value="Unassembled WGS sequence"/>
</dbReference>
<evidence type="ECO:0000313" key="2">
    <source>
        <dbReference type="EMBL" id="RIT37668.1"/>
    </source>
</evidence>
<dbReference type="Gene3D" id="3.30.1310.20">
    <property type="entry name" value="PRTase-like"/>
    <property type="match status" value="1"/>
</dbReference>
<feature type="domain" description="Phosphoribosyltransferase" evidence="1">
    <location>
        <begin position="30"/>
        <end position="167"/>
    </location>
</feature>
<protein>
    <submittedName>
        <fullName evidence="2">Phosphoribosyltransferase</fullName>
    </submittedName>
</protein>
<evidence type="ECO:0000259" key="1">
    <source>
        <dbReference type="Pfam" id="PF00156"/>
    </source>
</evidence>
<organism evidence="2 3">
    <name type="scientific">Mycobacteroides abscessus</name>
    <dbReference type="NCBI Taxonomy" id="36809"/>
    <lineage>
        <taxon>Bacteria</taxon>
        <taxon>Bacillati</taxon>
        <taxon>Actinomycetota</taxon>
        <taxon>Actinomycetes</taxon>
        <taxon>Mycobacteriales</taxon>
        <taxon>Mycobacteriaceae</taxon>
        <taxon>Mycobacteroides</taxon>
    </lineage>
</organism>
<dbReference type="InterPro" id="IPR029057">
    <property type="entry name" value="PRTase-like"/>
</dbReference>
<keyword evidence="2" id="KW-0808">Transferase</keyword>
<dbReference type="CDD" id="cd06223">
    <property type="entry name" value="PRTases_typeI"/>
    <property type="match status" value="1"/>
</dbReference>
<dbReference type="EMBL" id="QXBN01000009">
    <property type="protein sequence ID" value="RIT37668.1"/>
    <property type="molecule type" value="Genomic_DNA"/>
</dbReference>
<reference evidence="2 3" key="1">
    <citation type="submission" date="2018-08" db="EMBL/GenBank/DDBJ databases">
        <title>Linezolid Resistance in Mycobacterium abscessus: MIC Distribution and Comprehensive Investigation of Resistance Mechanisms.</title>
        <authorList>
            <person name="Ye M."/>
            <person name="Xu L."/>
            <person name="Zou Y."/>
            <person name="Li B."/>
            <person name="Guo Q."/>
            <person name="Zhang Y."/>
            <person name="Zhan M."/>
            <person name="Xu B."/>
            <person name="Yu F."/>
            <person name="Zhang Z."/>
            <person name="Chu H."/>
        </authorList>
    </citation>
    <scope>NUCLEOTIDE SEQUENCE [LARGE SCALE GENOMIC DNA]</scope>
    <source>
        <strain evidence="2 3">G143</strain>
    </source>
</reference>
<name>A0ABD7HN93_9MYCO</name>
<evidence type="ECO:0000313" key="3">
    <source>
        <dbReference type="Proteomes" id="UP000284557"/>
    </source>
</evidence>
<dbReference type="GO" id="GO:0016757">
    <property type="term" value="F:glycosyltransferase activity"/>
    <property type="evidence" value="ECO:0007669"/>
    <property type="project" value="UniProtKB-KW"/>
</dbReference>
<accession>A0ABD7HN93</accession>
<keyword evidence="2" id="KW-0328">Glycosyltransferase</keyword>
<proteinExistence type="predicted"/>
<dbReference type="SUPFAM" id="SSF53271">
    <property type="entry name" value="PRTase-like"/>
    <property type="match status" value="1"/>
</dbReference>
<dbReference type="Gene3D" id="3.40.50.2020">
    <property type="match status" value="1"/>
</dbReference>
<gene>
    <name evidence="2" type="ORF">D2E76_13150</name>
</gene>
<dbReference type="AlphaFoldDB" id="A0ABD7HN93"/>
<sequence>MSDTHRMFSDRQDAGRVLAGMLAPRKLRSIVVLALPRGGIPVGREIATALNAPLAVLVVRKLGVPGHEEYAMGAIASGGEVVLDDDIVRSMGVTPIQLDEVTDRERRELARRERIYLAHRSVEIRDKTVILVDDGIATGATMRVALLTVKRASPARVVTAVPVAPRSAVGRFGSLVDDFVVATCPSRFQAVGDAYRDFHQISDREVRELLSAPVIR</sequence>
<dbReference type="InterPro" id="IPR000836">
    <property type="entry name" value="PRTase_dom"/>
</dbReference>
<comment type="caution">
    <text evidence="2">The sequence shown here is derived from an EMBL/GenBank/DDBJ whole genome shotgun (WGS) entry which is preliminary data.</text>
</comment>
<dbReference type="Pfam" id="PF00156">
    <property type="entry name" value="Pribosyltran"/>
    <property type="match status" value="1"/>
</dbReference>